<name>A0ABS9U088_9MICC</name>
<comment type="caution">
    <text evidence="1">The sequence shown here is derived from an EMBL/GenBank/DDBJ whole genome shotgun (WGS) entry which is preliminary data.</text>
</comment>
<protein>
    <submittedName>
        <fullName evidence="1">Carboxylesterase family protein</fullName>
    </submittedName>
</protein>
<proteinExistence type="predicted"/>
<gene>
    <name evidence="1" type="ORF">L0M17_08885</name>
</gene>
<reference evidence="1 2" key="1">
    <citation type="submission" date="2022-03" db="EMBL/GenBank/DDBJ databases">
        <title>Sinomonas sp. isolated from a soil.</title>
        <authorList>
            <person name="Han J."/>
            <person name="Kim D.-U."/>
        </authorList>
    </citation>
    <scope>NUCLEOTIDE SEQUENCE [LARGE SCALE GENOMIC DNA]</scope>
    <source>
        <strain evidence="1 2">5-5</strain>
    </source>
</reference>
<dbReference type="SUPFAM" id="SSF53474">
    <property type="entry name" value="alpha/beta-Hydrolases"/>
    <property type="match status" value="1"/>
</dbReference>
<evidence type="ECO:0000313" key="2">
    <source>
        <dbReference type="Proteomes" id="UP001202922"/>
    </source>
</evidence>
<dbReference type="InterPro" id="IPR029058">
    <property type="entry name" value="AB_hydrolase_fold"/>
</dbReference>
<organism evidence="1 2">
    <name type="scientific">Sinomonas terrae</name>
    <dbReference type="NCBI Taxonomy" id="2908838"/>
    <lineage>
        <taxon>Bacteria</taxon>
        <taxon>Bacillati</taxon>
        <taxon>Actinomycetota</taxon>
        <taxon>Actinomycetes</taxon>
        <taxon>Micrococcales</taxon>
        <taxon>Micrococcaceae</taxon>
        <taxon>Sinomonas</taxon>
    </lineage>
</organism>
<dbReference type="EMBL" id="JAKZBV010000001">
    <property type="protein sequence ID" value="MCH6470089.1"/>
    <property type="molecule type" value="Genomic_DNA"/>
</dbReference>
<evidence type="ECO:0000313" key="1">
    <source>
        <dbReference type="EMBL" id="MCH6470089.1"/>
    </source>
</evidence>
<keyword evidence="2" id="KW-1185">Reference proteome</keyword>
<accession>A0ABS9U088</accession>
<dbReference type="Proteomes" id="UP001202922">
    <property type="component" value="Unassembled WGS sequence"/>
</dbReference>
<dbReference type="RefSeq" id="WP_241053596.1">
    <property type="nucleotide sequence ID" value="NZ_JAKZBV010000001.1"/>
</dbReference>
<sequence length="103" mass="10397">MRTSVAPAVVGTVEDPVVFPQRPGSLDWLLGPAASQLEQDDDAFQVSVYAPTDAEPGAPVVVFLPGGGYVSGGAWSAGTMPPCSPEHAAHFGGAGGPIRRAAP</sequence>
<dbReference type="Gene3D" id="3.40.50.1820">
    <property type="entry name" value="alpha/beta hydrolase"/>
    <property type="match status" value="1"/>
</dbReference>